<evidence type="ECO:0000313" key="2">
    <source>
        <dbReference type="EMBL" id="CAB4682769.1"/>
    </source>
</evidence>
<proteinExistence type="predicted"/>
<accession>A0A6J6N9H7</accession>
<dbReference type="EMBL" id="CAEZXK010000007">
    <property type="protein sequence ID" value="CAB4682769.1"/>
    <property type="molecule type" value="Genomic_DNA"/>
</dbReference>
<evidence type="ECO:0000256" key="1">
    <source>
        <dbReference type="SAM" id="MobiDB-lite"/>
    </source>
</evidence>
<gene>
    <name evidence="2" type="ORF">UFOPK2370_00424</name>
</gene>
<reference evidence="2" key="1">
    <citation type="submission" date="2020-05" db="EMBL/GenBank/DDBJ databases">
        <authorList>
            <person name="Chiriac C."/>
            <person name="Salcher M."/>
            <person name="Ghai R."/>
            <person name="Kavagutti S V."/>
        </authorList>
    </citation>
    <scope>NUCLEOTIDE SEQUENCE</scope>
</reference>
<sequence>MKKLFWFATGIAAGLAVAKQMRENPEARAAVEDAAKRARAIGEAFTTGYKERELEIKRAEGAAKKPKTATKKPAAPKAAKPATAKKPAVKKTAAKPTAN</sequence>
<dbReference type="AlphaFoldDB" id="A0A6J6N9H7"/>
<name>A0A6J6N9H7_9ZZZZ</name>
<feature type="region of interest" description="Disordered" evidence="1">
    <location>
        <begin position="57"/>
        <end position="99"/>
    </location>
</feature>
<organism evidence="2">
    <name type="scientific">freshwater metagenome</name>
    <dbReference type="NCBI Taxonomy" id="449393"/>
    <lineage>
        <taxon>unclassified sequences</taxon>
        <taxon>metagenomes</taxon>
        <taxon>ecological metagenomes</taxon>
    </lineage>
</organism>
<protein>
    <submittedName>
        <fullName evidence="2">Unannotated protein</fullName>
    </submittedName>
</protein>
<feature type="compositionally biased region" description="Low complexity" evidence="1">
    <location>
        <begin position="71"/>
        <end position="86"/>
    </location>
</feature>